<feature type="compositionally biased region" description="Basic and acidic residues" evidence="1">
    <location>
        <begin position="232"/>
        <end position="291"/>
    </location>
</feature>
<keyword evidence="4" id="KW-1185">Reference proteome</keyword>
<feature type="domain" description="Putative restriction endonuclease" evidence="2">
    <location>
        <begin position="31"/>
        <end position="198"/>
    </location>
</feature>
<proteinExistence type="predicted"/>
<keyword evidence="3" id="KW-0378">Hydrolase</keyword>
<dbReference type="InterPro" id="IPR008538">
    <property type="entry name" value="Uma2"/>
</dbReference>
<evidence type="ECO:0000256" key="1">
    <source>
        <dbReference type="SAM" id="MobiDB-lite"/>
    </source>
</evidence>
<comment type="caution">
    <text evidence="3">The sequence shown here is derived from an EMBL/GenBank/DDBJ whole genome shotgun (WGS) entry which is preliminary data.</text>
</comment>
<dbReference type="Gene3D" id="2.40.50.1060">
    <property type="match status" value="1"/>
</dbReference>
<dbReference type="PANTHER" id="PTHR33352:SF3">
    <property type="entry name" value="SLR1612 PROTEIN"/>
    <property type="match status" value="1"/>
</dbReference>
<accession>A0ABT2NB46</accession>
<keyword evidence="3" id="KW-0540">Nuclease</keyword>
<organism evidence="3 4">
    <name type="scientific">Laspinema olomoucense D3b</name>
    <dbReference type="NCBI Taxonomy" id="2953688"/>
    <lineage>
        <taxon>Bacteria</taxon>
        <taxon>Bacillati</taxon>
        <taxon>Cyanobacteriota</taxon>
        <taxon>Cyanophyceae</taxon>
        <taxon>Oscillatoriophycideae</taxon>
        <taxon>Oscillatoriales</taxon>
        <taxon>Laspinemataceae</taxon>
        <taxon>Laspinema</taxon>
        <taxon>Laspinema olomoucense</taxon>
    </lineage>
</organism>
<protein>
    <submittedName>
        <fullName evidence="3">Uma2 family endonuclease</fullName>
    </submittedName>
</protein>
<dbReference type="GO" id="GO:0004519">
    <property type="term" value="F:endonuclease activity"/>
    <property type="evidence" value="ECO:0007669"/>
    <property type="project" value="UniProtKB-KW"/>
</dbReference>
<dbReference type="EMBL" id="JAMXFA010000015">
    <property type="protein sequence ID" value="MCT7978575.1"/>
    <property type="molecule type" value="Genomic_DNA"/>
</dbReference>
<evidence type="ECO:0000259" key="2">
    <source>
        <dbReference type="Pfam" id="PF05685"/>
    </source>
</evidence>
<name>A0ABT2NB46_9CYAN</name>
<gene>
    <name evidence="3" type="ORF">NG792_12730</name>
</gene>
<dbReference type="Pfam" id="PF05685">
    <property type="entry name" value="Uma2"/>
    <property type="match status" value="1"/>
</dbReference>
<dbReference type="RefSeq" id="WP_261235663.1">
    <property type="nucleotide sequence ID" value="NZ_JAMXFA010000015.1"/>
</dbReference>
<feature type="region of interest" description="Disordered" evidence="1">
    <location>
        <begin position="232"/>
        <end position="303"/>
    </location>
</feature>
<evidence type="ECO:0000313" key="4">
    <source>
        <dbReference type="Proteomes" id="UP001525961"/>
    </source>
</evidence>
<sequence length="303" mass="35321">MSETVTDINRLTPFPDHTQLPEEDGTFVKNFQEHPQSILLTDSLGPVLEQRHPDGQYCIGQDSGIYWRETDPPEKGAEAPDWFYVPNVPPNLDGEVRRSYVLWRELRAPLIALEFASGNGEEERDRTPLGVSVEGKTVRPGKFWVYEQIIRIPYYGIYEIKSGQLEVYHWMDFSYQKIEPNERGHYPIVPMGVELGLWQGTYQNQDQLWLRWWDLEGNLLLIGSERAELEKQRTEQEKQRAEQEKQRAEQEKQRAEQEKQRAEQEKQRAEQEKQRAEAAESKAARLAERLRSLGIDPDGEGDI</sequence>
<dbReference type="Proteomes" id="UP001525961">
    <property type="component" value="Unassembled WGS sequence"/>
</dbReference>
<dbReference type="PANTHER" id="PTHR33352">
    <property type="entry name" value="SLR1095 PROTEIN"/>
    <property type="match status" value="1"/>
</dbReference>
<feature type="region of interest" description="Disordered" evidence="1">
    <location>
        <begin position="1"/>
        <end position="22"/>
    </location>
</feature>
<keyword evidence="3" id="KW-0255">Endonuclease</keyword>
<evidence type="ECO:0000313" key="3">
    <source>
        <dbReference type="EMBL" id="MCT7978575.1"/>
    </source>
</evidence>
<reference evidence="3 4" key="1">
    <citation type="journal article" date="2022" name="Front. Microbiol.">
        <title>High genomic differentiation and limited gene flow indicate recent cryptic speciation within the genus Laspinema (cyanobacteria).</title>
        <authorList>
            <person name="Stanojkovic A."/>
            <person name="Skoupy S."/>
            <person name="Skaloud P."/>
            <person name="Dvorak P."/>
        </authorList>
    </citation>
    <scope>NUCLEOTIDE SEQUENCE [LARGE SCALE GENOMIC DNA]</scope>
    <source>
        <strain evidence="3 4">D3b</strain>
    </source>
</reference>